<dbReference type="SUPFAM" id="SSF143011">
    <property type="entry name" value="RelE-like"/>
    <property type="match status" value="1"/>
</dbReference>
<dbReference type="Proteomes" id="UP000034320">
    <property type="component" value="Unassembled WGS sequence"/>
</dbReference>
<dbReference type="Pfam" id="PF05016">
    <property type="entry name" value="ParE_toxin"/>
    <property type="match status" value="1"/>
</dbReference>
<comment type="caution">
    <text evidence="3">The sequence shown here is derived from an EMBL/GenBank/DDBJ whole genome shotgun (WGS) entry which is preliminary data.</text>
</comment>
<dbReference type="AlphaFoldDB" id="A0A0G1BN22"/>
<accession>A0A0G1BN22</accession>
<dbReference type="Gene3D" id="3.30.2310.20">
    <property type="entry name" value="RelE-like"/>
    <property type="match status" value="1"/>
</dbReference>
<proteinExistence type="inferred from homology"/>
<dbReference type="PANTHER" id="PTHR35601:SF1">
    <property type="entry name" value="TOXIN RELE"/>
    <property type="match status" value="1"/>
</dbReference>
<organism evidence="3 4">
    <name type="scientific">Candidatus Gottesmanbacteria bacterium GW2011_GWA2_42_18</name>
    <dbReference type="NCBI Taxonomy" id="1618442"/>
    <lineage>
        <taxon>Bacteria</taxon>
        <taxon>Candidatus Gottesmaniibacteriota</taxon>
    </lineage>
</organism>
<name>A0A0G1BN22_9BACT</name>
<evidence type="ECO:0000313" key="4">
    <source>
        <dbReference type="Proteomes" id="UP000034320"/>
    </source>
</evidence>
<dbReference type="EMBL" id="LCDD01000003">
    <property type="protein sequence ID" value="KKS47666.1"/>
    <property type="molecule type" value="Genomic_DNA"/>
</dbReference>
<evidence type="ECO:0000313" key="3">
    <source>
        <dbReference type="EMBL" id="KKS47666.1"/>
    </source>
</evidence>
<keyword evidence="2" id="KW-1277">Toxin-antitoxin system</keyword>
<protein>
    <submittedName>
        <fullName evidence="3">Addiction module toxin, RelE/StbE family</fullName>
    </submittedName>
</protein>
<comment type="similarity">
    <text evidence="1">Belongs to the RelE toxin family.</text>
</comment>
<sequence>MYKYEFTPQALKQLKKLPPETQVKIIKKLEYFISTDYPLVFAGHLTNFSLGQYRFRIGDYRVIFDVEDSTMVILAVGDRKNIYR</sequence>
<dbReference type="InterPro" id="IPR035093">
    <property type="entry name" value="RelE/ParE_toxin_dom_sf"/>
</dbReference>
<dbReference type="InterPro" id="IPR007712">
    <property type="entry name" value="RelE/ParE_toxin"/>
</dbReference>
<reference evidence="3 4" key="1">
    <citation type="journal article" date="2015" name="Nature">
        <title>rRNA introns, odd ribosomes, and small enigmatic genomes across a large radiation of phyla.</title>
        <authorList>
            <person name="Brown C.T."/>
            <person name="Hug L.A."/>
            <person name="Thomas B.C."/>
            <person name="Sharon I."/>
            <person name="Castelle C.J."/>
            <person name="Singh A."/>
            <person name="Wilkins M.J."/>
            <person name="Williams K.H."/>
            <person name="Banfield J.F."/>
        </authorList>
    </citation>
    <scope>NUCLEOTIDE SEQUENCE [LARGE SCALE GENOMIC DNA]</scope>
</reference>
<evidence type="ECO:0000256" key="1">
    <source>
        <dbReference type="ARBA" id="ARBA00006226"/>
    </source>
</evidence>
<dbReference type="PANTHER" id="PTHR35601">
    <property type="entry name" value="TOXIN RELE"/>
    <property type="match status" value="1"/>
</dbReference>
<gene>
    <name evidence="3" type="ORF">UV09_C0003G0011</name>
</gene>
<evidence type="ECO:0000256" key="2">
    <source>
        <dbReference type="ARBA" id="ARBA00022649"/>
    </source>
</evidence>